<dbReference type="PANTHER" id="PTHR12697:SF5">
    <property type="entry name" value="DEOXYHYPUSINE HYDROXYLASE"/>
    <property type="match status" value="1"/>
</dbReference>
<gene>
    <name evidence="2" type="ORF">rosag_47170</name>
</gene>
<feature type="region of interest" description="Disordered" evidence="1">
    <location>
        <begin position="303"/>
        <end position="338"/>
    </location>
</feature>
<dbReference type="GO" id="GO:0016491">
    <property type="term" value="F:oxidoreductase activity"/>
    <property type="evidence" value="ECO:0007669"/>
    <property type="project" value="TreeGrafter"/>
</dbReference>
<dbReference type="Pfam" id="PF13646">
    <property type="entry name" value="HEAT_2"/>
    <property type="match status" value="2"/>
</dbReference>
<evidence type="ECO:0000313" key="2">
    <source>
        <dbReference type="EMBL" id="GLC28204.1"/>
    </source>
</evidence>
<dbReference type="RefSeq" id="WP_284352617.1">
    <property type="nucleotide sequence ID" value="NZ_BRXS01000008.1"/>
</dbReference>
<dbReference type="InterPro" id="IPR011989">
    <property type="entry name" value="ARM-like"/>
</dbReference>
<dbReference type="InterPro" id="IPR004155">
    <property type="entry name" value="PBS_lyase_HEAT"/>
</dbReference>
<dbReference type="Proteomes" id="UP001161325">
    <property type="component" value="Unassembled WGS sequence"/>
</dbReference>
<dbReference type="EMBL" id="BRXS01000008">
    <property type="protein sequence ID" value="GLC28204.1"/>
    <property type="molecule type" value="Genomic_DNA"/>
</dbReference>
<keyword evidence="3" id="KW-1185">Reference proteome</keyword>
<comment type="caution">
    <text evidence="2">The sequence shown here is derived from an EMBL/GenBank/DDBJ whole genome shotgun (WGS) entry which is preliminary data.</text>
</comment>
<organism evidence="2 3">
    <name type="scientific">Roseisolibacter agri</name>
    <dbReference type="NCBI Taxonomy" id="2014610"/>
    <lineage>
        <taxon>Bacteria</taxon>
        <taxon>Pseudomonadati</taxon>
        <taxon>Gemmatimonadota</taxon>
        <taxon>Gemmatimonadia</taxon>
        <taxon>Gemmatimonadales</taxon>
        <taxon>Gemmatimonadaceae</taxon>
        <taxon>Roseisolibacter</taxon>
    </lineage>
</organism>
<dbReference type="Gene3D" id="1.25.10.10">
    <property type="entry name" value="Leucine-rich Repeat Variant"/>
    <property type="match status" value="2"/>
</dbReference>
<dbReference type="SMART" id="SM00567">
    <property type="entry name" value="EZ_HEAT"/>
    <property type="match status" value="6"/>
</dbReference>
<sequence length="338" mass="33985">MLVAAGVVIAALTGSAGCYTDPGYKGRPSDAWIAQLAAPGLDGRLDAAAALGEVLRLQPNAPKVVTALVAALADTSDPVRVAAASAIRHAGRGGGRVREQLQRDAVPAVAALLADSAHPVVRTQAVAVLRDFGPDAAPTSAPALAGALSDPDPFVRRPAAEALGALGEAAQLVAASLARAATRDGDFRVRRAAAHALALVGGPPGTVGPALVGALRDTVELVREAAAEGMGQRGADGLSEWTVPAAAGAGDPMAMLRATATADPNPRVRIAAVTALGLVGDRASRPALRQALADRDATVRREAEHALSALHRRGGQDPGMEEPSRADLCRSNPGGPGC</sequence>
<evidence type="ECO:0008006" key="4">
    <source>
        <dbReference type="Google" id="ProtNLM"/>
    </source>
</evidence>
<dbReference type="PANTHER" id="PTHR12697">
    <property type="entry name" value="PBS LYASE HEAT-LIKE PROTEIN"/>
    <property type="match status" value="1"/>
</dbReference>
<evidence type="ECO:0000313" key="3">
    <source>
        <dbReference type="Proteomes" id="UP001161325"/>
    </source>
</evidence>
<dbReference type="AlphaFoldDB" id="A0AA37Q7V4"/>
<dbReference type="InterPro" id="IPR016024">
    <property type="entry name" value="ARM-type_fold"/>
</dbReference>
<evidence type="ECO:0000256" key="1">
    <source>
        <dbReference type="SAM" id="MobiDB-lite"/>
    </source>
</evidence>
<protein>
    <recommendedName>
        <fullName evidence="4">HEAT repeat protein</fullName>
    </recommendedName>
</protein>
<reference evidence="2" key="1">
    <citation type="submission" date="2022-08" db="EMBL/GenBank/DDBJ databases">
        <title>Draft genome sequencing of Roseisolibacter agri AW1220.</title>
        <authorList>
            <person name="Tobiishi Y."/>
            <person name="Tonouchi A."/>
        </authorList>
    </citation>
    <scope>NUCLEOTIDE SEQUENCE</scope>
    <source>
        <strain evidence="2">AW1220</strain>
    </source>
</reference>
<accession>A0AA37Q7V4</accession>
<proteinExistence type="predicted"/>
<dbReference type="SUPFAM" id="SSF48371">
    <property type="entry name" value="ARM repeat"/>
    <property type="match status" value="1"/>
</dbReference>
<name>A0AA37Q7V4_9BACT</name>